<feature type="transmembrane region" description="Helical" evidence="5">
    <location>
        <begin position="49"/>
        <end position="74"/>
    </location>
</feature>
<evidence type="ECO:0000256" key="5">
    <source>
        <dbReference type="SAM" id="Phobius"/>
    </source>
</evidence>
<evidence type="ECO:0000256" key="4">
    <source>
        <dbReference type="ARBA" id="ARBA00023136"/>
    </source>
</evidence>
<feature type="transmembrane region" description="Helical" evidence="5">
    <location>
        <begin position="105"/>
        <end position="128"/>
    </location>
</feature>
<evidence type="ECO:0000313" key="8">
    <source>
        <dbReference type="Proteomes" id="UP001299596"/>
    </source>
</evidence>
<feature type="transmembrane region" description="Helical" evidence="5">
    <location>
        <begin position="257"/>
        <end position="278"/>
    </location>
</feature>
<feature type="transmembrane region" description="Helical" evidence="5">
    <location>
        <begin position="290"/>
        <end position="309"/>
    </location>
</feature>
<dbReference type="InterPro" id="IPR036259">
    <property type="entry name" value="MFS_trans_sf"/>
</dbReference>
<dbReference type="Gene3D" id="1.20.1250.20">
    <property type="entry name" value="MFS general substrate transporter like domains"/>
    <property type="match status" value="2"/>
</dbReference>
<dbReference type="Proteomes" id="UP001299596">
    <property type="component" value="Unassembled WGS sequence"/>
</dbReference>
<dbReference type="InterPro" id="IPR020846">
    <property type="entry name" value="MFS_dom"/>
</dbReference>
<feature type="transmembrane region" description="Helical" evidence="5">
    <location>
        <begin position="12"/>
        <end position="29"/>
    </location>
</feature>
<keyword evidence="3 5" id="KW-1133">Transmembrane helix</keyword>
<keyword evidence="8" id="KW-1185">Reference proteome</keyword>
<sequence length="434" mass="45344">MTQARPSGRSLRPWIVWGTGLLAYVVAVLDRTTFGVSGLDAADRFRAGPGALSTFVLLQLIVYAAMQIPAGVLLDRIGPKAMIVTGVTVLSGAQLTLALTQSLPIAVGAYGTVGLGDAFIFISVIRLLPNWFAPERVPLLTQLTGICGQFGQLLSAVPFLAILLHGGWTAAYLSTAALGVLAVALMLALGRDAPEGAPIALQSRTFRTVFSDVTAVWSRPGTKLGFFTHLGTPFSANVFTLMWGVPYLTTTQGLSRSLAGASLTLSVATFVVVGLLVGTVSARRPQHRESVVLVMIALTALVWTVLLALPSPAPHWLLAVLIVVISAGQPVSILAFDFARTYNPPAALGTAQGMVNTGGFIATLLVMQAMGIVIALAGGFSFAAFRLAWTVQYVVWAVAAVGVVVSARKARSSVALGETHMPVGLTGSVQEALE</sequence>
<dbReference type="PROSITE" id="PS50850">
    <property type="entry name" value="MFS"/>
    <property type="match status" value="1"/>
</dbReference>
<dbReference type="RefSeq" id="WP_225406847.1">
    <property type="nucleotide sequence ID" value="NZ_JAYJJR010000022.1"/>
</dbReference>
<dbReference type="EMBL" id="JAYJJR010000022">
    <property type="protein sequence ID" value="MEB3023833.1"/>
    <property type="molecule type" value="Genomic_DNA"/>
</dbReference>
<proteinExistence type="predicted"/>
<dbReference type="PANTHER" id="PTHR43826">
    <property type="entry name" value="GLUCOSE-6-PHOSPHATE EXCHANGER SLC37A4"/>
    <property type="match status" value="1"/>
</dbReference>
<accession>A0ABU5XNT3</accession>
<protein>
    <submittedName>
        <fullName evidence="7">MFS transporter</fullName>
    </submittedName>
</protein>
<keyword evidence="4 5" id="KW-0472">Membrane</keyword>
<evidence type="ECO:0000256" key="2">
    <source>
        <dbReference type="ARBA" id="ARBA00022692"/>
    </source>
</evidence>
<comment type="subcellular location">
    <subcellularLocation>
        <location evidence="1">Cell membrane</location>
        <topology evidence="1">Multi-pass membrane protein</topology>
    </subcellularLocation>
</comment>
<feature type="transmembrane region" description="Helical" evidence="5">
    <location>
        <begin position="81"/>
        <end position="99"/>
    </location>
</feature>
<evidence type="ECO:0000256" key="3">
    <source>
        <dbReference type="ARBA" id="ARBA00022989"/>
    </source>
</evidence>
<evidence type="ECO:0000313" key="7">
    <source>
        <dbReference type="EMBL" id="MEB3023833.1"/>
    </source>
</evidence>
<feature type="transmembrane region" description="Helical" evidence="5">
    <location>
        <begin position="389"/>
        <end position="407"/>
    </location>
</feature>
<gene>
    <name evidence="7" type="ORF">K6T79_22675</name>
</gene>
<reference evidence="7 8" key="1">
    <citation type="submission" date="2023-12" db="EMBL/GenBank/DDBJ databases">
        <title>Description of new species of Mycobacterium terrae complex isolated from sewage at the Sao Paulo Zoological Park Foundation in Brazil.</title>
        <authorList>
            <person name="Romagnoli C.L."/>
            <person name="Conceicao E.C."/>
            <person name="Machado E."/>
            <person name="Barreto L.B.P.F."/>
            <person name="Sharma A."/>
            <person name="Silva N.M."/>
            <person name="Marques L.E."/>
            <person name="Juliana M.A."/>
            <person name="Lourenco M.C.S."/>
            <person name="Digiampietri L.A."/>
            <person name="Suffys P.N."/>
            <person name="Viana-Niero C."/>
        </authorList>
    </citation>
    <scope>NUCLEOTIDE SEQUENCE [LARGE SCALE GENOMIC DNA]</scope>
    <source>
        <strain evidence="7 8">MYC098</strain>
    </source>
</reference>
<dbReference type="InterPro" id="IPR051337">
    <property type="entry name" value="OPA_Antiporter"/>
</dbReference>
<dbReference type="SUPFAM" id="SSF103473">
    <property type="entry name" value="MFS general substrate transporter"/>
    <property type="match status" value="1"/>
</dbReference>
<keyword evidence="2 5" id="KW-0812">Transmembrane</keyword>
<dbReference type="PANTHER" id="PTHR43826:SF3">
    <property type="entry name" value="GLUCOSE-6-PHOSPHATE EXCHANGER SLC37A4"/>
    <property type="match status" value="1"/>
</dbReference>
<feature type="transmembrane region" description="Helical" evidence="5">
    <location>
        <begin position="360"/>
        <end position="383"/>
    </location>
</feature>
<dbReference type="CDD" id="cd06174">
    <property type="entry name" value="MFS"/>
    <property type="match status" value="1"/>
</dbReference>
<evidence type="ECO:0000259" key="6">
    <source>
        <dbReference type="PROSITE" id="PS50850"/>
    </source>
</evidence>
<feature type="transmembrane region" description="Helical" evidence="5">
    <location>
        <begin position="315"/>
        <end position="339"/>
    </location>
</feature>
<comment type="caution">
    <text evidence="7">The sequence shown here is derived from an EMBL/GenBank/DDBJ whole genome shotgun (WGS) entry which is preliminary data.</text>
</comment>
<organism evidence="7 8">
    <name type="scientific">[Mycobacterium] crassicus</name>
    <dbReference type="NCBI Taxonomy" id="2872309"/>
    <lineage>
        <taxon>Bacteria</taxon>
        <taxon>Bacillati</taxon>
        <taxon>Actinomycetota</taxon>
        <taxon>Actinomycetes</taxon>
        <taxon>Mycobacteriales</taxon>
        <taxon>Mycobacteriaceae</taxon>
        <taxon>Mycolicibacter</taxon>
    </lineage>
</organism>
<evidence type="ECO:0000256" key="1">
    <source>
        <dbReference type="ARBA" id="ARBA00004651"/>
    </source>
</evidence>
<feature type="transmembrane region" description="Helical" evidence="5">
    <location>
        <begin position="224"/>
        <end position="245"/>
    </location>
</feature>
<feature type="transmembrane region" description="Helical" evidence="5">
    <location>
        <begin position="140"/>
        <end position="164"/>
    </location>
</feature>
<feature type="transmembrane region" description="Helical" evidence="5">
    <location>
        <begin position="170"/>
        <end position="189"/>
    </location>
</feature>
<dbReference type="InterPro" id="IPR011701">
    <property type="entry name" value="MFS"/>
</dbReference>
<feature type="domain" description="Major facilitator superfamily (MFS) profile" evidence="6">
    <location>
        <begin position="16"/>
        <end position="411"/>
    </location>
</feature>
<dbReference type="Pfam" id="PF07690">
    <property type="entry name" value="MFS_1"/>
    <property type="match status" value="1"/>
</dbReference>
<name>A0ABU5XNT3_9MYCO</name>